<dbReference type="KEGG" id="hara:AArcS_0228"/>
<reference evidence="2" key="1">
    <citation type="submission" date="2020-11" db="EMBL/GenBank/DDBJ databases">
        <title>Carbohydrate-dependent, anaerobic sulfur respiration: A novel catabolism in halophilic archaea.</title>
        <authorList>
            <person name="Sorokin D.Y."/>
            <person name="Messina E."/>
            <person name="Smedile F."/>
            <person name="La Cono V."/>
            <person name="Hallsworth J.E."/>
            <person name="Yakimov M.M."/>
        </authorList>
    </citation>
    <scope>NUCLEOTIDE SEQUENCE</scope>
    <source>
        <strain evidence="2">AArc-S</strain>
    </source>
</reference>
<dbReference type="Gene3D" id="3.40.50.620">
    <property type="entry name" value="HUPs"/>
    <property type="match status" value="1"/>
</dbReference>
<accession>A0A897MR28</accession>
<dbReference type="EMBL" id="CP064786">
    <property type="protein sequence ID" value="QSG01463.1"/>
    <property type="molecule type" value="Genomic_DNA"/>
</dbReference>
<dbReference type="RefSeq" id="WP_238478588.1">
    <property type="nucleotide sequence ID" value="NZ_CP064786.1"/>
</dbReference>
<evidence type="ECO:0000313" key="2">
    <source>
        <dbReference type="EMBL" id="QSG01463.1"/>
    </source>
</evidence>
<dbReference type="GeneID" id="70683615"/>
<dbReference type="SUPFAM" id="SSF52402">
    <property type="entry name" value="Adenine nucleotide alpha hydrolases-like"/>
    <property type="match status" value="1"/>
</dbReference>
<dbReference type="Pfam" id="PF00582">
    <property type="entry name" value="Usp"/>
    <property type="match status" value="1"/>
</dbReference>
<feature type="domain" description="UspA" evidence="1">
    <location>
        <begin position="2"/>
        <end position="143"/>
    </location>
</feature>
<dbReference type="InterPro" id="IPR014729">
    <property type="entry name" value="Rossmann-like_a/b/a_fold"/>
</dbReference>
<organism evidence="2 3">
    <name type="scientific">Natranaeroarchaeum sulfidigenes</name>
    <dbReference type="NCBI Taxonomy" id="2784880"/>
    <lineage>
        <taxon>Archaea</taxon>
        <taxon>Methanobacteriati</taxon>
        <taxon>Methanobacteriota</taxon>
        <taxon>Stenosarchaea group</taxon>
        <taxon>Halobacteria</taxon>
        <taxon>Halobacteriales</taxon>
        <taxon>Natronoarchaeaceae</taxon>
        <taxon>Natranaeroarchaeum</taxon>
    </lineage>
</organism>
<name>A0A897MR28_9EURY</name>
<proteinExistence type="predicted"/>
<protein>
    <submittedName>
        <fullName evidence="2">Nucleotide-binding protein, UspA family</fullName>
    </submittedName>
</protein>
<dbReference type="CDD" id="cd00293">
    <property type="entry name" value="USP-like"/>
    <property type="match status" value="1"/>
</dbReference>
<dbReference type="AlphaFoldDB" id="A0A897MR28"/>
<keyword evidence="3" id="KW-1185">Reference proteome</keyword>
<dbReference type="Proteomes" id="UP000663586">
    <property type="component" value="Chromosome"/>
</dbReference>
<evidence type="ECO:0000313" key="3">
    <source>
        <dbReference type="Proteomes" id="UP000663586"/>
    </source>
</evidence>
<evidence type="ECO:0000259" key="1">
    <source>
        <dbReference type="Pfam" id="PF00582"/>
    </source>
</evidence>
<sequence>MDSILVLISDEEPNDQLLSAAVQYVSGSDTSVVVCRLVDEERYRSGIQQDARSGAEMNSVAELEESAKAEALSVSESAFPADVATTAIGIVGVGPDAVLDIADEYDCDHVFLAGRKRSPVGKALFGDLTQQVVLEFDGPVTIVTSDD</sequence>
<dbReference type="InterPro" id="IPR006016">
    <property type="entry name" value="UspA"/>
</dbReference>
<gene>
    <name evidence="2" type="primary">uspA4</name>
    <name evidence="2" type="ORF">AArcS_0228</name>
</gene>